<feature type="domain" description="C2H2-type" evidence="9">
    <location>
        <begin position="107"/>
        <end position="130"/>
    </location>
</feature>
<accession>A0ABD2A273</accession>
<evidence type="ECO:0000313" key="10">
    <source>
        <dbReference type="EMBL" id="KAL2714703.1"/>
    </source>
</evidence>
<evidence type="ECO:0000259" key="9">
    <source>
        <dbReference type="PROSITE" id="PS50157"/>
    </source>
</evidence>
<name>A0ABD2A273_VESSQ</name>
<keyword evidence="11" id="KW-1185">Reference proteome</keyword>
<feature type="domain" description="C2H2-type" evidence="9">
    <location>
        <begin position="829"/>
        <end position="856"/>
    </location>
</feature>
<protein>
    <submittedName>
        <fullName evidence="10">Zinc finger protein 343-like</fullName>
    </submittedName>
</protein>
<organism evidence="10 11">
    <name type="scientific">Vespula squamosa</name>
    <name type="common">Southern yellow jacket</name>
    <name type="synonym">Wasp</name>
    <dbReference type="NCBI Taxonomy" id="30214"/>
    <lineage>
        <taxon>Eukaryota</taxon>
        <taxon>Metazoa</taxon>
        <taxon>Ecdysozoa</taxon>
        <taxon>Arthropoda</taxon>
        <taxon>Hexapoda</taxon>
        <taxon>Insecta</taxon>
        <taxon>Pterygota</taxon>
        <taxon>Neoptera</taxon>
        <taxon>Endopterygota</taxon>
        <taxon>Hymenoptera</taxon>
        <taxon>Apocrita</taxon>
        <taxon>Aculeata</taxon>
        <taxon>Vespoidea</taxon>
        <taxon>Vespidae</taxon>
        <taxon>Vespinae</taxon>
        <taxon>Vespula</taxon>
    </lineage>
</organism>
<dbReference type="AlphaFoldDB" id="A0ABD2A273"/>
<dbReference type="Gene3D" id="3.30.160.60">
    <property type="entry name" value="Classic Zinc Finger"/>
    <property type="match status" value="6"/>
</dbReference>
<keyword evidence="4 7" id="KW-0863">Zinc-finger</keyword>
<dbReference type="FunFam" id="3.30.160.60:FF:000100">
    <property type="entry name" value="Zinc finger 45-like"/>
    <property type="match status" value="1"/>
</dbReference>
<dbReference type="InterPro" id="IPR036236">
    <property type="entry name" value="Znf_C2H2_sf"/>
</dbReference>
<evidence type="ECO:0000256" key="1">
    <source>
        <dbReference type="ARBA" id="ARBA00004123"/>
    </source>
</evidence>
<evidence type="ECO:0000256" key="6">
    <source>
        <dbReference type="ARBA" id="ARBA00023242"/>
    </source>
</evidence>
<dbReference type="SUPFAM" id="SSF57667">
    <property type="entry name" value="beta-beta-alpha zinc fingers"/>
    <property type="match status" value="6"/>
</dbReference>
<feature type="domain" description="C2H2-type" evidence="9">
    <location>
        <begin position="258"/>
        <end position="285"/>
    </location>
</feature>
<dbReference type="GO" id="GO:0005634">
    <property type="term" value="C:nucleus"/>
    <property type="evidence" value="ECO:0007669"/>
    <property type="project" value="UniProtKB-SubCell"/>
</dbReference>
<gene>
    <name evidence="10" type="ORF">V1478_015888</name>
</gene>
<keyword evidence="5" id="KW-0862">Zinc</keyword>
<evidence type="ECO:0000256" key="2">
    <source>
        <dbReference type="ARBA" id="ARBA00022723"/>
    </source>
</evidence>
<evidence type="ECO:0000256" key="4">
    <source>
        <dbReference type="ARBA" id="ARBA00022771"/>
    </source>
</evidence>
<evidence type="ECO:0000256" key="7">
    <source>
        <dbReference type="PROSITE-ProRule" id="PRU00042"/>
    </source>
</evidence>
<feature type="coiled-coil region" evidence="8">
    <location>
        <begin position="800"/>
        <end position="827"/>
    </location>
</feature>
<dbReference type="Pfam" id="PF00096">
    <property type="entry name" value="zf-C2H2"/>
    <property type="match status" value="7"/>
</dbReference>
<dbReference type="EMBL" id="JAUDFV010000156">
    <property type="protein sequence ID" value="KAL2714703.1"/>
    <property type="molecule type" value="Genomic_DNA"/>
</dbReference>
<feature type="domain" description="C2H2-type" evidence="9">
    <location>
        <begin position="38"/>
        <end position="65"/>
    </location>
</feature>
<reference evidence="10 11" key="1">
    <citation type="journal article" date="2024" name="Ann. Entomol. Soc. Am.">
        <title>Genomic analyses of the southern and eastern yellowjacket wasps (Hymenoptera: Vespidae) reveal evolutionary signatures of social life.</title>
        <authorList>
            <person name="Catto M.A."/>
            <person name="Caine P.B."/>
            <person name="Orr S.E."/>
            <person name="Hunt B.G."/>
            <person name="Goodisman M.A.D."/>
        </authorList>
    </citation>
    <scope>NUCLEOTIDE SEQUENCE [LARGE SCALE GENOMIC DNA]</scope>
    <source>
        <strain evidence="10">233</strain>
        <tissue evidence="10">Head and thorax</tissue>
    </source>
</reference>
<dbReference type="PROSITE" id="PS50157">
    <property type="entry name" value="ZINC_FINGER_C2H2_2"/>
    <property type="match status" value="10"/>
</dbReference>
<keyword evidence="8" id="KW-0175">Coiled coil</keyword>
<feature type="domain" description="C2H2-type" evidence="9">
    <location>
        <begin position="382"/>
        <end position="409"/>
    </location>
</feature>
<keyword evidence="2" id="KW-0479">Metal-binding</keyword>
<evidence type="ECO:0000256" key="8">
    <source>
        <dbReference type="SAM" id="Coils"/>
    </source>
</evidence>
<feature type="domain" description="C2H2-type" evidence="9">
    <location>
        <begin position="154"/>
        <end position="181"/>
    </location>
</feature>
<dbReference type="GO" id="GO:0008270">
    <property type="term" value="F:zinc ion binding"/>
    <property type="evidence" value="ECO:0007669"/>
    <property type="project" value="UniProtKB-KW"/>
</dbReference>
<proteinExistence type="predicted"/>
<comment type="subcellular location">
    <subcellularLocation>
        <location evidence="1">Nucleus</location>
    </subcellularLocation>
</comment>
<feature type="domain" description="C2H2-type" evidence="9">
    <location>
        <begin position="656"/>
        <end position="683"/>
    </location>
</feature>
<dbReference type="SMART" id="SM00355">
    <property type="entry name" value="ZnF_C2H2"/>
    <property type="match status" value="14"/>
</dbReference>
<keyword evidence="3" id="KW-0677">Repeat</keyword>
<dbReference type="PANTHER" id="PTHR24376:SF38">
    <property type="entry name" value="ZINC FINGER PROTEIN 445"/>
    <property type="match status" value="1"/>
</dbReference>
<feature type="domain" description="C2H2-type" evidence="9">
    <location>
        <begin position="411"/>
        <end position="435"/>
    </location>
</feature>
<evidence type="ECO:0000256" key="3">
    <source>
        <dbReference type="ARBA" id="ARBA00022737"/>
    </source>
</evidence>
<feature type="domain" description="C2H2-type" evidence="9">
    <location>
        <begin position="785"/>
        <end position="805"/>
    </location>
</feature>
<evidence type="ECO:0000256" key="5">
    <source>
        <dbReference type="ARBA" id="ARBA00022833"/>
    </source>
</evidence>
<evidence type="ECO:0000313" key="11">
    <source>
        <dbReference type="Proteomes" id="UP001607302"/>
    </source>
</evidence>
<dbReference type="Proteomes" id="UP001607302">
    <property type="component" value="Unassembled WGS sequence"/>
</dbReference>
<dbReference type="Pfam" id="PF13912">
    <property type="entry name" value="zf-C2H2_6"/>
    <property type="match status" value="1"/>
</dbReference>
<dbReference type="Pfam" id="PF12874">
    <property type="entry name" value="zf-met"/>
    <property type="match status" value="2"/>
</dbReference>
<keyword evidence="6" id="KW-0539">Nucleus</keyword>
<feature type="domain" description="C2H2-type" evidence="9">
    <location>
        <begin position="686"/>
        <end position="714"/>
    </location>
</feature>
<dbReference type="InterPro" id="IPR013087">
    <property type="entry name" value="Znf_C2H2_type"/>
</dbReference>
<dbReference type="PANTHER" id="PTHR24376">
    <property type="entry name" value="ZINC FINGER PROTEIN"/>
    <property type="match status" value="1"/>
</dbReference>
<dbReference type="PROSITE" id="PS00028">
    <property type="entry name" value="ZINC_FINGER_C2H2_1"/>
    <property type="match status" value="3"/>
</dbReference>
<sequence length="881" mass="103393">MRKKIQAQTPLAIPQETDPLLPWLLKTKRTVNLSQLIHKCMRCGKGYQLHTSLRRHLRLECGVEPKETCPICRKKFTHRYNLTCHLSSCSEDTDVDIKLPTYKILCVICPDCGRRYKRNDYLQRHKKECHLELSRMLKVRRMINLPQKKKSVIHKCTRCGKSYQLYTSLRRHLRLECGVEPKETCPICGKKFTHRFKLTSHLSSCGLLATMLLSSDVQHYQERNEVTWSRGYASAPYKTIRYQKRKDASRINAADAKYVCNRCGKSYKAPTSLSRHRRLECGVVPCEVCPICDRRFKHRFVLNSHIVGCQRRLRHIMQKRSDSPYLAEERDELKLIIDKDYSAINKLEFSEFTVNNPTTSSSSSSFTTIHRGQTTLPEDQHFMCGECGKGYKWMANLMRHQRYECEKSPKYRCRICMKNFYRRYVLRNHIKTKHSISILNNVRKYNIQLEKEERMMMIPRRSTNTRRAPIEFVDVSALAKKATEQQQHNHHHHHHHLHNQLRNDWQGRLRYRMPTETMIERKRNSVFVTPNNIQVRGPSELRDLHICLDCNVGFMNFEELRRHVMYECPEILKRYQCAVCKRTARLLTPVQLLRLTIFLIFAGDHHPHVDLAEWFIKQEEEYGIPQSFFQVVAADYEESTLNKEHRKRSTKNNATVICEECGKSFSRLDSLRRHEKLYCRVKGERVFCRFCGKKFVRALSLVAHMQSVHAAKLPQSDSLGENTKGNVTDENHHDEDSEICEVPFHGQLTMNYLLCDSSILNPVEPSVVQSRNSSTSGSSKPCQQFRCDGCGRTYTRVDSLKRHQQKCDDLLASLQDRQENLERLQQQEYSCNQCGKSYRRLDTLRRHQRLVCADKDSPRMFLIERVSTMNLTTGTLNSSHR</sequence>
<comment type="caution">
    <text evidence="10">The sequence shown here is derived from an EMBL/GenBank/DDBJ whole genome shotgun (WGS) entry which is preliminary data.</text>
</comment>